<reference evidence="4" key="1">
    <citation type="submission" date="2022-11" db="UniProtKB">
        <authorList>
            <consortium name="WormBaseParasite"/>
        </authorList>
    </citation>
    <scope>IDENTIFICATION</scope>
</reference>
<dbReference type="AlphaFoldDB" id="A0A915KQ54"/>
<organism evidence="3 4">
    <name type="scientific">Romanomermis culicivorax</name>
    <name type="common">Nematode worm</name>
    <dbReference type="NCBI Taxonomy" id="13658"/>
    <lineage>
        <taxon>Eukaryota</taxon>
        <taxon>Metazoa</taxon>
        <taxon>Ecdysozoa</taxon>
        <taxon>Nematoda</taxon>
        <taxon>Enoplea</taxon>
        <taxon>Dorylaimia</taxon>
        <taxon>Mermithida</taxon>
        <taxon>Mermithoidea</taxon>
        <taxon>Mermithidae</taxon>
        <taxon>Romanomermis</taxon>
    </lineage>
</organism>
<evidence type="ECO:0000313" key="3">
    <source>
        <dbReference type="Proteomes" id="UP000887565"/>
    </source>
</evidence>
<dbReference type="Pfam" id="PF21549">
    <property type="entry name" value="PRDM2_PR"/>
    <property type="match status" value="2"/>
</dbReference>
<keyword evidence="3" id="KW-1185">Reference proteome</keyword>
<accession>A0A915KQ54</accession>
<proteinExistence type="predicted"/>
<dbReference type="InterPro" id="IPR046341">
    <property type="entry name" value="SET_dom_sf"/>
</dbReference>
<keyword evidence="1" id="KW-0472">Membrane</keyword>
<dbReference type="Gene3D" id="2.170.270.10">
    <property type="entry name" value="SET domain"/>
    <property type="match status" value="1"/>
</dbReference>
<evidence type="ECO:0000313" key="4">
    <source>
        <dbReference type="WBParaSite" id="nRc.2.0.1.t41012-RA"/>
    </source>
</evidence>
<evidence type="ECO:0000256" key="1">
    <source>
        <dbReference type="SAM" id="Phobius"/>
    </source>
</evidence>
<name>A0A915KQ54_ROMCU</name>
<evidence type="ECO:0000259" key="2">
    <source>
        <dbReference type="PROSITE" id="PS50280"/>
    </source>
</evidence>
<dbReference type="InterPro" id="IPR001214">
    <property type="entry name" value="SET_dom"/>
</dbReference>
<sequence>MKPGSCFCSLLGEHAQGKFARRAEYDRNNKKCDVILIKVVYMIYNALIMMKFKSRFEDMLVLYLFLFVLTCHNPINILFDAEYNLIEIQFLEYASDRFNKHLRFNLAYQLQYNFGYGFCITDNVQHTKSRIVYREAACDQNLKVLEDTNSKRRRYSKKQKSKKQNENNILEHVKLSLPCYLYINTSTIAGGGRGVYTKVPLTTGAIFGPYAGIQRSKSQMSNKDPSRAWTISGGADGDFYIDGSNENKSNWLRYVNCARSVGGPFRSVEKGKYEYPLKGQFGVAVSARIAEEQNVYPLQLERNIYYYLFRNVKAGDELLTWYGESYGRSLGIEFERNYYSKRSSKIGLAPQKTETNFAGTEWILTRTTTREEKCDFAIFVHLLWTGFWTF</sequence>
<dbReference type="Proteomes" id="UP000887565">
    <property type="component" value="Unplaced"/>
</dbReference>
<keyword evidence="1" id="KW-0812">Transmembrane</keyword>
<keyword evidence="1" id="KW-1133">Transmembrane helix</keyword>
<protein>
    <submittedName>
        <fullName evidence="4">SET domain-containing protein</fullName>
    </submittedName>
</protein>
<feature type="transmembrane region" description="Helical" evidence="1">
    <location>
        <begin position="59"/>
        <end position="79"/>
    </location>
</feature>
<dbReference type="WBParaSite" id="nRc.2.0.1.t41012-RA">
    <property type="protein sequence ID" value="nRc.2.0.1.t41012-RA"/>
    <property type="gene ID" value="nRc.2.0.1.g41012"/>
</dbReference>
<dbReference type="PROSITE" id="PS50280">
    <property type="entry name" value="SET"/>
    <property type="match status" value="1"/>
</dbReference>
<feature type="domain" description="SET" evidence="2">
    <location>
        <begin position="179"/>
        <end position="323"/>
    </location>
</feature>